<dbReference type="EMBL" id="CM002876">
    <property type="protein sequence ID" value="KFK27844.1"/>
    <property type="molecule type" value="Genomic_DNA"/>
</dbReference>
<proteinExistence type="predicted"/>
<dbReference type="AlphaFoldDB" id="A0A087GD92"/>
<dbReference type="OMA" id="IRSSKWP"/>
<evidence type="ECO:0000313" key="3">
    <source>
        <dbReference type="Proteomes" id="UP000029120"/>
    </source>
</evidence>
<organism evidence="2 3">
    <name type="scientific">Arabis alpina</name>
    <name type="common">Alpine rock-cress</name>
    <dbReference type="NCBI Taxonomy" id="50452"/>
    <lineage>
        <taxon>Eukaryota</taxon>
        <taxon>Viridiplantae</taxon>
        <taxon>Streptophyta</taxon>
        <taxon>Embryophyta</taxon>
        <taxon>Tracheophyta</taxon>
        <taxon>Spermatophyta</taxon>
        <taxon>Magnoliopsida</taxon>
        <taxon>eudicotyledons</taxon>
        <taxon>Gunneridae</taxon>
        <taxon>Pentapetalae</taxon>
        <taxon>rosids</taxon>
        <taxon>malvids</taxon>
        <taxon>Brassicales</taxon>
        <taxon>Brassicaceae</taxon>
        <taxon>Arabideae</taxon>
        <taxon>Arabis</taxon>
    </lineage>
</organism>
<evidence type="ECO:0000256" key="1">
    <source>
        <dbReference type="SAM" id="MobiDB-lite"/>
    </source>
</evidence>
<dbReference type="PANTHER" id="PTHR36078">
    <property type="entry name" value="BNACNNG21220D PROTEIN"/>
    <property type="match status" value="1"/>
</dbReference>
<protein>
    <submittedName>
        <fullName evidence="2">Uncharacterized protein</fullName>
    </submittedName>
</protein>
<accession>A0A087GD92</accession>
<dbReference type="OrthoDB" id="1669448at2759"/>
<dbReference type="Gramene" id="KFK27844">
    <property type="protein sequence ID" value="KFK27844"/>
    <property type="gene ID" value="AALP_AA8G437300"/>
</dbReference>
<gene>
    <name evidence="2" type="ordered locus">AALP_Aa8g437300</name>
</gene>
<feature type="compositionally biased region" description="Acidic residues" evidence="1">
    <location>
        <begin position="138"/>
        <end position="153"/>
    </location>
</feature>
<reference evidence="3" key="1">
    <citation type="journal article" date="2015" name="Nat. Plants">
        <title>Genome expansion of Arabis alpina linked with retrotransposition and reduced symmetric DNA methylation.</title>
        <authorList>
            <person name="Willing E.M."/>
            <person name="Rawat V."/>
            <person name="Mandakova T."/>
            <person name="Maumus F."/>
            <person name="James G.V."/>
            <person name="Nordstroem K.J."/>
            <person name="Becker C."/>
            <person name="Warthmann N."/>
            <person name="Chica C."/>
            <person name="Szarzynska B."/>
            <person name="Zytnicki M."/>
            <person name="Albani M.C."/>
            <person name="Kiefer C."/>
            <person name="Bergonzi S."/>
            <person name="Castaings L."/>
            <person name="Mateos J.L."/>
            <person name="Berns M.C."/>
            <person name="Bujdoso N."/>
            <person name="Piofczyk T."/>
            <person name="de Lorenzo L."/>
            <person name="Barrero-Sicilia C."/>
            <person name="Mateos I."/>
            <person name="Piednoel M."/>
            <person name="Hagmann J."/>
            <person name="Chen-Min-Tao R."/>
            <person name="Iglesias-Fernandez R."/>
            <person name="Schuster S.C."/>
            <person name="Alonso-Blanco C."/>
            <person name="Roudier F."/>
            <person name="Carbonero P."/>
            <person name="Paz-Ares J."/>
            <person name="Davis S.J."/>
            <person name="Pecinka A."/>
            <person name="Quesneville H."/>
            <person name="Colot V."/>
            <person name="Lysak M.A."/>
            <person name="Weigel D."/>
            <person name="Coupland G."/>
            <person name="Schneeberger K."/>
        </authorList>
    </citation>
    <scope>NUCLEOTIDE SEQUENCE [LARGE SCALE GENOMIC DNA]</scope>
    <source>
        <strain evidence="3">cv. Pajares</strain>
    </source>
</reference>
<dbReference type="Proteomes" id="UP000029120">
    <property type="component" value="Chromosome 8"/>
</dbReference>
<feature type="region of interest" description="Disordered" evidence="1">
    <location>
        <begin position="1"/>
        <end position="32"/>
    </location>
</feature>
<feature type="region of interest" description="Disordered" evidence="1">
    <location>
        <begin position="136"/>
        <end position="177"/>
    </location>
</feature>
<name>A0A087GD92_ARAAL</name>
<dbReference type="eggNOG" id="ENOG502R2MC">
    <property type="taxonomic scope" value="Eukaryota"/>
</dbReference>
<dbReference type="PANTHER" id="PTHR36078:SF2">
    <property type="entry name" value="OS09G0473966 PROTEIN"/>
    <property type="match status" value="1"/>
</dbReference>
<keyword evidence="3" id="KW-1185">Reference proteome</keyword>
<sequence length="177" mass="19966">MTTETTTTSPAIPPPHEHHSDHQPLNSDPIFAPLSPPRLTVDDFLNSNGILTDQPINEIEEEPSHYKYLDTEEYADKYRRYESEFKQYLLAKYFSGVEIFEESTVIGGETIRSSKWPCTRCYADPDYSIADPLQCLDEQVEEEEEEEGEEDSVESASAEITPGEISNGGIVPEKNTS</sequence>
<evidence type="ECO:0000313" key="2">
    <source>
        <dbReference type="EMBL" id="KFK27844.1"/>
    </source>
</evidence>